<feature type="transmembrane region" description="Helical" evidence="6">
    <location>
        <begin position="434"/>
        <end position="452"/>
    </location>
</feature>
<keyword evidence="3" id="KW-0732">Signal</keyword>
<keyword evidence="4 6" id="KW-1133">Transmembrane helix</keyword>
<name>A0AAV0W0W5_9HEMI</name>
<evidence type="ECO:0000256" key="1">
    <source>
        <dbReference type="ARBA" id="ARBA00004141"/>
    </source>
</evidence>
<gene>
    <name evidence="8" type="ORF">MEUPH1_LOCUS6218</name>
</gene>
<protein>
    <recommendedName>
        <fullName evidence="7">GOST seven transmembrane domain-containing protein</fullName>
    </recommendedName>
</protein>
<evidence type="ECO:0000313" key="8">
    <source>
        <dbReference type="EMBL" id="CAI6349684.1"/>
    </source>
</evidence>
<proteinExistence type="predicted"/>
<feature type="transmembrane region" description="Helical" evidence="6">
    <location>
        <begin position="514"/>
        <end position="532"/>
    </location>
</feature>
<feature type="transmembrane region" description="Helical" evidence="6">
    <location>
        <begin position="330"/>
        <end position="350"/>
    </location>
</feature>
<keyword evidence="5 6" id="KW-0472">Membrane</keyword>
<feature type="transmembrane region" description="Helical" evidence="6">
    <location>
        <begin position="464"/>
        <end position="486"/>
    </location>
</feature>
<comment type="caution">
    <text evidence="8">The sequence shown here is derived from an EMBL/GenBank/DDBJ whole genome shotgun (WGS) entry which is preliminary data.</text>
</comment>
<feature type="transmembrane region" description="Helical" evidence="6">
    <location>
        <begin position="45"/>
        <end position="64"/>
    </location>
</feature>
<evidence type="ECO:0000313" key="9">
    <source>
        <dbReference type="Proteomes" id="UP001160148"/>
    </source>
</evidence>
<sequence length="620" mass="70982">MTAYHRPRLRLPILTLLGTYIFYVKFQLFGTGTVVAVTHCPPSSIVSRFCVFFSVTVILLKSAASPSRVRHVLTPKKTSIFHQKSQAFHIPIPRPTMSPFRLPTVFVLFALLTVHAVQVAARIHTLPIHNDDRRFIALTTFGFFRGGLLEVEIVDFYLPPDSLNETHGLLLEKSLFDEGNPYIDSQQEICPIESPNLLDIRKNSNLAVFKFNFPKKLVTINCSDSMEPFYLFENMDDFRKNMNDIEDGTKTSYVNKTLPISNGTQPDSFNIKFVVYVKTRSNEGLYNLYYHNCPNYATIPKSKQSFTVTISEINADGNYLSAGDMPLPSLYFSMSIIYFFTGVLWVYFLYRSTYPVYKIHYLMALLVFLKAATLFFHGLNFHFIQVKGQHIATWAFVYYAIHLLKGSVLFITIVLIGTGMTFVKHVLSDKDKNIFMIVIPLQVLANVAYAIIQESEEGDMQHNAWLDLFLLVDFMCCAAILFPILWSIRHLQEASQTDGKAAINLRKLKLFQQFYVMLVSYIYFTRILIYMLRMTVPFHLLWLNEFSRETATFIFFAMTGYKFRPTIANPYFQVASDVDDDDTDIVISHFGSGVSNRSRKKANNGGETAEDEIMLVESSS</sequence>
<evidence type="ECO:0000256" key="4">
    <source>
        <dbReference type="ARBA" id="ARBA00022989"/>
    </source>
</evidence>
<keyword evidence="2 6" id="KW-0812">Transmembrane</keyword>
<comment type="subcellular location">
    <subcellularLocation>
        <location evidence="1">Membrane</location>
        <topology evidence="1">Multi-pass membrane protein</topology>
    </subcellularLocation>
</comment>
<dbReference type="PANTHER" id="PTHR21229:SF2">
    <property type="entry name" value="RE59932P"/>
    <property type="match status" value="1"/>
</dbReference>
<dbReference type="AlphaFoldDB" id="A0AAV0W0W5"/>
<accession>A0AAV0W0W5</accession>
<feature type="domain" description="GOST seven transmembrane" evidence="7">
    <location>
        <begin position="326"/>
        <end position="569"/>
    </location>
</feature>
<dbReference type="Proteomes" id="UP001160148">
    <property type="component" value="Unassembled WGS sequence"/>
</dbReference>
<evidence type="ECO:0000256" key="6">
    <source>
        <dbReference type="SAM" id="Phobius"/>
    </source>
</evidence>
<dbReference type="Pfam" id="PF06814">
    <property type="entry name" value="GOST_TM"/>
    <property type="match status" value="1"/>
</dbReference>
<dbReference type="EMBL" id="CARXXK010000001">
    <property type="protein sequence ID" value="CAI6349684.1"/>
    <property type="molecule type" value="Genomic_DNA"/>
</dbReference>
<evidence type="ECO:0000259" key="7">
    <source>
        <dbReference type="Pfam" id="PF06814"/>
    </source>
</evidence>
<dbReference type="GO" id="GO:0016020">
    <property type="term" value="C:membrane"/>
    <property type="evidence" value="ECO:0007669"/>
    <property type="project" value="UniProtKB-SubCell"/>
</dbReference>
<evidence type="ECO:0000256" key="3">
    <source>
        <dbReference type="ARBA" id="ARBA00022729"/>
    </source>
</evidence>
<evidence type="ECO:0000256" key="5">
    <source>
        <dbReference type="ARBA" id="ARBA00023136"/>
    </source>
</evidence>
<keyword evidence="9" id="KW-1185">Reference proteome</keyword>
<evidence type="ECO:0000256" key="2">
    <source>
        <dbReference type="ARBA" id="ARBA00022692"/>
    </source>
</evidence>
<dbReference type="GO" id="GO:0005794">
    <property type="term" value="C:Golgi apparatus"/>
    <property type="evidence" value="ECO:0007669"/>
    <property type="project" value="TreeGrafter"/>
</dbReference>
<dbReference type="PANTHER" id="PTHR21229">
    <property type="entry name" value="LUNG SEVEN TRANSMEMBRANE RECEPTOR"/>
    <property type="match status" value="1"/>
</dbReference>
<feature type="transmembrane region" description="Helical" evidence="6">
    <location>
        <begin position="396"/>
        <end position="422"/>
    </location>
</feature>
<feature type="transmembrane region" description="Helical" evidence="6">
    <location>
        <begin position="12"/>
        <end position="39"/>
    </location>
</feature>
<feature type="transmembrane region" description="Helical" evidence="6">
    <location>
        <begin position="362"/>
        <end position="384"/>
    </location>
</feature>
<dbReference type="InterPro" id="IPR053937">
    <property type="entry name" value="GOST_TM"/>
</dbReference>
<organism evidence="8 9">
    <name type="scientific">Macrosiphum euphorbiae</name>
    <name type="common">potato aphid</name>
    <dbReference type="NCBI Taxonomy" id="13131"/>
    <lineage>
        <taxon>Eukaryota</taxon>
        <taxon>Metazoa</taxon>
        <taxon>Ecdysozoa</taxon>
        <taxon>Arthropoda</taxon>
        <taxon>Hexapoda</taxon>
        <taxon>Insecta</taxon>
        <taxon>Pterygota</taxon>
        <taxon>Neoptera</taxon>
        <taxon>Paraneoptera</taxon>
        <taxon>Hemiptera</taxon>
        <taxon>Sternorrhyncha</taxon>
        <taxon>Aphidomorpha</taxon>
        <taxon>Aphidoidea</taxon>
        <taxon>Aphididae</taxon>
        <taxon>Macrosiphini</taxon>
        <taxon>Macrosiphum</taxon>
    </lineage>
</organism>
<feature type="transmembrane region" description="Helical" evidence="6">
    <location>
        <begin position="102"/>
        <end position="121"/>
    </location>
</feature>
<reference evidence="8 9" key="1">
    <citation type="submission" date="2023-01" db="EMBL/GenBank/DDBJ databases">
        <authorList>
            <person name="Whitehead M."/>
        </authorList>
    </citation>
    <scope>NUCLEOTIDE SEQUENCE [LARGE SCALE GENOMIC DNA]</scope>
</reference>
<dbReference type="InterPro" id="IPR009637">
    <property type="entry name" value="GPR107/GPR108-like"/>
</dbReference>